<reference evidence="2 3" key="1">
    <citation type="submission" date="2017-03" db="EMBL/GenBank/DDBJ databases">
        <title>Draft genome sequence of Streptomyces scabrisporus NF3, endophyte isolated from Amphipterygium adstringens.</title>
        <authorList>
            <person name="Vazquez M."/>
            <person name="Ceapa C.D."/>
            <person name="Rodriguez Luna D."/>
            <person name="Sanchez Esquivel S."/>
        </authorList>
    </citation>
    <scope>NUCLEOTIDE SEQUENCE [LARGE SCALE GENOMIC DNA]</scope>
    <source>
        <strain evidence="2 3">NF3</strain>
    </source>
</reference>
<dbReference type="RefSeq" id="WP_078977841.1">
    <property type="nucleotide sequence ID" value="NZ_MWQN01000001.1"/>
</dbReference>
<dbReference type="OrthoDB" id="9111418at2"/>
<evidence type="ECO:0000313" key="2">
    <source>
        <dbReference type="EMBL" id="OPC83558.1"/>
    </source>
</evidence>
<dbReference type="Pfam" id="PF25547">
    <property type="entry name" value="WXG100_2"/>
    <property type="match status" value="1"/>
</dbReference>
<comment type="caution">
    <text evidence="2">The sequence shown here is derived from an EMBL/GenBank/DDBJ whole genome shotgun (WGS) entry which is preliminary data.</text>
</comment>
<dbReference type="InterPro" id="IPR057746">
    <property type="entry name" value="CpnT-like_N"/>
</dbReference>
<organism evidence="2 3">
    <name type="scientific">Embleya scabrispora</name>
    <dbReference type="NCBI Taxonomy" id="159449"/>
    <lineage>
        <taxon>Bacteria</taxon>
        <taxon>Bacillati</taxon>
        <taxon>Actinomycetota</taxon>
        <taxon>Actinomycetes</taxon>
        <taxon>Kitasatosporales</taxon>
        <taxon>Streptomycetaceae</taxon>
        <taxon>Embleya</taxon>
    </lineage>
</organism>
<proteinExistence type="predicted"/>
<name>A0A1T3P379_9ACTN</name>
<dbReference type="Proteomes" id="UP000190037">
    <property type="component" value="Unassembled WGS sequence"/>
</dbReference>
<dbReference type="AlphaFoldDB" id="A0A1T3P379"/>
<sequence length="228" mass="23799">MGITVPGYLDTALDVIGVDWPNLDEDEFKELAVAYREFADEIDEARADGKNGAAWILSGTSGMAAEAFEAHYGKLNNEHLHDLAEGARMLAKALDAAAVVIEVAKGRAIAQLIILAEAIAAAAAAATFTLGLSAIAGLAEVAIVRTAVKRIFKELEEELMARVIEIATAPAVAALEGTANELLSQLVENELGARNGYDLDTVIDAGKQSGRDAMPTASGIVTTLNPVA</sequence>
<feature type="domain" description="Outer membrane channel protein CpnT-like N-terminal" evidence="1">
    <location>
        <begin position="16"/>
        <end position="137"/>
    </location>
</feature>
<dbReference type="STRING" id="159449.B4N89_23790"/>
<accession>A0A1T3P379</accession>
<gene>
    <name evidence="2" type="ORF">B4N89_23790</name>
</gene>
<dbReference type="eggNOG" id="COG3170">
    <property type="taxonomic scope" value="Bacteria"/>
</dbReference>
<protein>
    <recommendedName>
        <fullName evidence="1">Outer membrane channel protein CpnT-like N-terminal domain-containing protein</fullName>
    </recommendedName>
</protein>
<evidence type="ECO:0000259" key="1">
    <source>
        <dbReference type="Pfam" id="PF25547"/>
    </source>
</evidence>
<evidence type="ECO:0000313" key="3">
    <source>
        <dbReference type="Proteomes" id="UP000190037"/>
    </source>
</evidence>
<keyword evidence="3" id="KW-1185">Reference proteome</keyword>
<dbReference type="EMBL" id="MWQN01000001">
    <property type="protein sequence ID" value="OPC83558.1"/>
    <property type="molecule type" value="Genomic_DNA"/>
</dbReference>